<comment type="caution">
    <text evidence="1">The sequence shown here is derived from an EMBL/GenBank/DDBJ whole genome shotgun (WGS) entry which is preliminary data.</text>
</comment>
<protein>
    <submittedName>
        <fullName evidence="1">Uncharacterized protein</fullName>
    </submittedName>
</protein>
<gene>
    <name evidence="1" type="ORF">GCM10012280_53110</name>
</gene>
<name>A0A918E191_9ACTN</name>
<accession>A0A918E191</accession>
<reference evidence="1" key="1">
    <citation type="journal article" date="2014" name="Int. J. Syst. Evol. Microbiol.">
        <title>Complete genome sequence of Corynebacterium casei LMG S-19264T (=DSM 44701T), isolated from a smear-ripened cheese.</title>
        <authorList>
            <consortium name="US DOE Joint Genome Institute (JGI-PGF)"/>
            <person name="Walter F."/>
            <person name="Albersmeier A."/>
            <person name="Kalinowski J."/>
            <person name="Ruckert C."/>
        </authorList>
    </citation>
    <scope>NUCLEOTIDE SEQUENCE</scope>
    <source>
        <strain evidence="1">CGMCC 4.7201</strain>
    </source>
</reference>
<sequence length="269" mass="29756">MSTAHVSSPAIPTLFSTEVADRLTADHITSLAAGSVGSVRIRNFFDSDQCVEVMRALETCEMGTYDEQLVQPRIAKLGPAAYDFYGDGKLHDAYWEHAEQSTRVRSRLLNGSDPLDIAAKTLAEVWGDEVRPATSGGRDMFAGMIREINNGARMHFDEVIREFGGVMDQSPIAQIAFNCHLSTPFKGGEAVAYRRRWRPRDEDQRDGYGYDRALVEGEPAAIIRADLGDAVLFDPRNYHLVEPVEGGGRRVTLSFFIGITGRGPLCLWS</sequence>
<dbReference type="Pfam" id="PF22814">
    <property type="entry name" value="WelO5"/>
    <property type="match status" value="1"/>
</dbReference>
<dbReference type="EMBL" id="BMMS01000026">
    <property type="protein sequence ID" value="GGO95583.1"/>
    <property type="molecule type" value="Genomic_DNA"/>
</dbReference>
<evidence type="ECO:0000313" key="1">
    <source>
        <dbReference type="EMBL" id="GGO95583.1"/>
    </source>
</evidence>
<keyword evidence="2" id="KW-1185">Reference proteome</keyword>
<evidence type="ECO:0000313" key="2">
    <source>
        <dbReference type="Proteomes" id="UP000641932"/>
    </source>
</evidence>
<dbReference type="Gene3D" id="2.60.120.620">
    <property type="entry name" value="q2cbj1_9rhob like domain"/>
    <property type="match status" value="1"/>
</dbReference>
<dbReference type="RefSeq" id="WP_189134329.1">
    <property type="nucleotide sequence ID" value="NZ_BMMS01000026.1"/>
</dbReference>
<organism evidence="1 2">
    <name type="scientific">Wenjunlia tyrosinilytica</name>
    <dbReference type="NCBI Taxonomy" id="1544741"/>
    <lineage>
        <taxon>Bacteria</taxon>
        <taxon>Bacillati</taxon>
        <taxon>Actinomycetota</taxon>
        <taxon>Actinomycetes</taxon>
        <taxon>Kitasatosporales</taxon>
        <taxon>Streptomycetaceae</taxon>
        <taxon>Wenjunlia</taxon>
    </lineage>
</organism>
<reference evidence="1" key="2">
    <citation type="submission" date="2020-09" db="EMBL/GenBank/DDBJ databases">
        <authorList>
            <person name="Sun Q."/>
            <person name="Zhou Y."/>
        </authorList>
    </citation>
    <scope>NUCLEOTIDE SEQUENCE</scope>
    <source>
        <strain evidence="1">CGMCC 4.7201</strain>
    </source>
</reference>
<dbReference type="AlphaFoldDB" id="A0A918E191"/>
<dbReference type="InterPro" id="IPR055091">
    <property type="entry name" value="WelO5-like"/>
</dbReference>
<proteinExistence type="predicted"/>
<dbReference type="Proteomes" id="UP000641932">
    <property type="component" value="Unassembled WGS sequence"/>
</dbReference>